<dbReference type="RefSeq" id="WP_123928437.1">
    <property type="nucleotide sequence ID" value="NZ_RKRE01000002.1"/>
</dbReference>
<dbReference type="GO" id="GO:0008173">
    <property type="term" value="F:RNA methyltransferase activity"/>
    <property type="evidence" value="ECO:0007669"/>
    <property type="project" value="InterPro"/>
</dbReference>
<comment type="caution">
    <text evidence="5">The sequence shown here is derived from an EMBL/GenBank/DDBJ whole genome shotgun (WGS) entry which is preliminary data.</text>
</comment>
<dbReference type="GO" id="GO:0005829">
    <property type="term" value="C:cytosol"/>
    <property type="evidence" value="ECO:0007669"/>
    <property type="project" value="TreeGrafter"/>
</dbReference>
<name>A0A3N5BEP0_9THEO</name>
<dbReference type="GO" id="GO:0032259">
    <property type="term" value="P:methylation"/>
    <property type="evidence" value="ECO:0007669"/>
    <property type="project" value="UniProtKB-KW"/>
</dbReference>
<dbReference type="InterPro" id="IPR029064">
    <property type="entry name" value="Ribosomal_eL30-like_sf"/>
</dbReference>
<dbReference type="InterPro" id="IPR029026">
    <property type="entry name" value="tRNA_m1G_MTases_N"/>
</dbReference>
<feature type="domain" description="RNA 2-O ribose methyltransferase substrate binding" evidence="4">
    <location>
        <begin position="4"/>
        <end position="79"/>
    </location>
</feature>
<proteinExistence type="inferred from homology"/>
<evidence type="ECO:0000313" key="5">
    <source>
        <dbReference type="EMBL" id="RPF46562.1"/>
    </source>
</evidence>
<dbReference type="Gene3D" id="3.40.1280.10">
    <property type="match status" value="1"/>
</dbReference>
<accession>A0A3N5BEP0</accession>
<dbReference type="AlphaFoldDB" id="A0A3N5BEP0"/>
<dbReference type="Pfam" id="PF08032">
    <property type="entry name" value="SpoU_sub_bind"/>
    <property type="match status" value="1"/>
</dbReference>
<dbReference type="FunFam" id="3.40.1280.10:FF:000008">
    <property type="entry name" value="Group 3 RNA methyltransferase TrmH"/>
    <property type="match status" value="1"/>
</dbReference>
<dbReference type="SMART" id="SM00967">
    <property type="entry name" value="SpoU_sub_bind"/>
    <property type="match status" value="1"/>
</dbReference>
<sequence>MTEILYGRHPVREALRTGRPLNKILVARGLGGAAVQEIRNLALTRGVPVQTVDRQALDRLAGGGVHQGFLAFAAPKEYVTLDDILEKANAPPLLLVLDHITDPRNLGAILRTAAAAGVDGVVIPTRRAAGITGEAAKAAAGAIEHLPVARVTNISRTLRHLKELGFWIVGADPEASQLLWEAALTGPIAIVIGGEDTGLSRVVQKECDCLVRIPMTERTASLNASVAAALFLYEVVRQRRQADA</sequence>
<gene>
    <name evidence="5" type="ORF">EDD75_0799</name>
</gene>
<dbReference type="SUPFAM" id="SSF75217">
    <property type="entry name" value="alpha/beta knot"/>
    <property type="match status" value="1"/>
</dbReference>
<dbReference type="OrthoDB" id="9794400at2"/>
<reference evidence="5 6" key="1">
    <citation type="submission" date="2018-11" db="EMBL/GenBank/DDBJ databases">
        <title>Genomic Encyclopedia of Type Strains, Phase IV (KMG-IV): sequencing the most valuable type-strain genomes for metagenomic binning, comparative biology and taxonomic classification.</title>
        <authorList>
            <person name="Goeker M."/>
        </authorList>
    </citation>
    <scope>NUCLEOTIDE SEQUENCE [LARGE SCALE GENOMIC DNA]</scope>
    <source>
        <strain evidence="5 6">DSM 102936</strain>
    </source>
</reference>
<dbReference type="InterPro" id="IPR029028">
    <property type="entry name" value="Alpha/beta_knot_MTases"/>
</dbReference>
<dbReference type="NCBIfam" id="TIGR00186">
    <property type="entry name" value="rRNA_methyl_3"/>
    <property type="match status" value="1"/>
</dbReference>
<dbReference type="PANTHER" id="PTHR46429:SF1">
    <property type="entry name" value="23S RRNA (GUANOSINE-2'-O-)-METHYLTRANSFERASE RLMB"/>
    <property type="match status" value="1"/>
</dbReference>
<dbReference type="GO" id="GO:0006396">
    <property type="term" value="P:RNA processing"/>
    <property type="evidence" value="ECO:0007669"/>
    <property type="project" value="InterPro"/>
</dbReference>
<dbReference type="GO" id="GO:0003723">
    <property type="term" value="F:RNA binding"/>
    <property type="evidence" value="ECO:0007669"/>
    <property type="project" value="InterPro"/>
</dbReference>
<dbReference type="InterPro" id="IPR001537">
    <property type="entry name" value="SpoU_MeTrfase"/>
</dbReference>
<keyword evidence="3 5" id="KW-0808">Transferase</keyword>
<keyword evidence="6" id="KW-1185">Reference proteome</keyword>
<dbReference type="Gene3D" id="3.30.1330.30">
    <property type="match status" value="1"/>
</dbReference>
<evidence type="ECO:0000256" key="1">
    <source>
        <dbReference type="ARBA" id="ARBA00007228"/>
    </source>
</evidence>
<keyword evidence="2 5" id="KW-0489">Methyltransferase</keyword>
<evidence type="ECO:0000313" key="6">
    <source>
        <dbReference type="Proteomes" id="UP000282654"/>
    </source>
</evidence>
<dbReference type="Pfam" id="PF00588">
    <property type="entry name" value="SpoU_methylase"/>
    <property type="match status" value="1"/>
</dbReference>
<evidence type="ECO:0000259" key="4">
    <source>
        <dbReference type="SMART" id="SM00967"/>
    </source>
</evidence>
<dbReference type="InterPro" id="IPR004441">
    <property type="entry name" value="rRNA_MeTrfase_TrmH"/>
</dbReference>
<dbReference type="SUPFAM" id="SSF55315">
    <property type="entry name" value="L30e-like"/>
    <property type="match status" value="1"/>
</dbReference>
<dbReference type="InterPro" id="IPR013123">
    <property type="entry name" value="SpoU_subst-bd"/>
</dbReference>
<evidence type="ECO:0000256" key="2">
    <source>
        <dbReference type="ARBA" id="ARBA00022603"/>
    </source>
</evidence>
<dbReference type="Proteomes" id="UP000282654">
    <property type="component" value="Unassembled WGS sequence"/>
</dbReference>
<dbReference type="EMBL" id="RKRE01000002">
    <property type="protein sequence ID" value="RPF46562.1"/>
    <property type="molecule type" value="Genomic_DNA"/>
</dbReference>
<dbReference type="CDD" id="cd18103">
    <property type="entry name" value="SpoU-like_RlmB"/>
    <property type="match status" value="1"/>
</dbReference>
<dbReference type="PANTHER" id="PTHR46429">
    <property type="entry name" value="23S RRNA (GUANOSINE-2'-O-)-METHYLTRANSFERASE RLMB"/>
    <property type="match status" value="1"/>
</dbReference>
<evidence type="ECO:0000256" key="3">
    <source>
        <dbReference type="ARBA" id="ARBA00022679"/>
    </source>
</evidence>
<protein>
    <submittedName>
        <fullName evidence="5">23S rRNA (Guanosine2251-2'-O)-methyltransferase</fullName>
    </submittedName>
</protein>
<organism evidence="5 6">
    <name type="scientific">Thermodesulfitimonas autotrophica</name>
    <dbReference type="NCBI Taxonomy" id="1894989"/>
    <lineage>
        <taxon>Bacteria</taxon>
        <taxon>Bacillati</taxon>
        <taxon>Bacillota</taxon>
        <taxon>Clostridia</taxon>
        <taxon>Thermoanaerobacterales</taxon>
        <taxon>Thermoanaerobacteraceae</taxon>
        <taxon>Thermodesulfitimonas</taxon>
    </lineage>
</organism>
<comment type="similarity">
    <text evidence="1">Belongs to the class IV-like SAM-binding methyltransferase superfamily. RNA methyltransferase TrmH family.</text>
</comment>